<organism evidence="1 2">
    <name type="scientific">Trichonephila clavipes</name>
    <name type="common">Golden silk orbweaver</name>
    <name type="synonym">Nephila clavipes</name>
    <dbReference type="NCBI Taxonomy" id="2585209"/>
    <lineage>
        <taxon>Eukaryota</taxon>
        <taxon>Metazoa</taxon>
        <taxon>Ecdysozoa</taxon>
        <taxon>Arthropoda</taxon>
        <taxon>Chelicerata</taxon>
        <taxon>Arachnida</taxon>
        <taxon>Araneae</taxon>
        <taxon>Araneomorphae</taxon>
        <taxon>Entelegynae</taxon>
        <taxon>Araneoidea</taxon>
        <taxon>Nephilidae</taxon>
        <taxon>Trichonephila</taxon>
    </lineage>
</organism>
<keyword evidence="2" id="KW-1185">Reference proteome</keyword>
<protein>
    <submittedName>
        <fullName evidence="1">Uncharacterized protein</fullName>
    </submittedName>
</protein>
<evidence type="ECO:0000313" key="1">
    <source>
        <dbReference type="EMBL" id="GFY10447.1"/>
    </source>
</evidence>
<dbReference type="Proteomes" id="UP000887159">
    <property type="component" value="Unassembled WGS sequence"/>
</dbReference>
<sequence>MAETSHSYEMKNMLKYANDYHSNGYETRRREKLNLKLGIEGNSLSGFLTFKSRLNVGYLAEASYEKERLLARVGIQ</sequence>
<gene>
    <name evidence="1" type="ORF">TNCV_1463371</name>
</gene>
<comment type="caution">
    <text evidence="1">The sequence shown here is derived from an EMBL/GenBank/DDBJ whole genome shotgun (WGS) entry which is preliminary data.</text>
</comment>
<accession>A0A8X6V9X5</accession>
<reference evidence="1" key="1">
    <citation type="submission" date="2020-08" db="EMBL/GenBank/DDBJ databases">
        <title>Multicomponent nature underlies the extraordinary mechanical properties of spider dragline silk.</title>
        <authorList>
            <person name="Kono N."/>
            <person name="Nakamura H."/>
            <person name="Mori M."/>
            <person name="Yoshida Y."/>
            <person name="Ohtoshi R."/>
            <person name="Malay A.D."/>
            <person name="Moran D.A.P."/>
            <person name="Tomita M."/>
            <person name="Numata K."/>
            <person name="Arakawa K."/>
        </authorList>
    </citation>
    <scope>NUCLEOTIDE SEQUENCE</scope>
</reference>
<evidence type="ECO:0000313" key="2">
    <source>
        <dbReference type="Proteomes" id="UP000887159"/>
    </source>
</evidence>
<dbReference type="AlphaFoldDB" id="A0A8X6V9X5"/>
<name>A0A8X6V9X5_TRICX</name>
<dbReference type="EMBL" id="BMAU01021297">
    <property type="protein sequence ID" value="GFY10447.1"/>
    <property type="molecule type" value="Genomic_DNA"/>
</dbReference>
<proteinExistence type="predicted"/>